<dbReference type="AlphaFoldDB" id="A0A4C1XJG3"/>
<accession>A0A4C1XJG3</accession>
<evidence type="ECO:0000256" key="1">
    <source>
        <dbReference type="SAM" id="MobiDB-lite"/>
    </source>
</evidence>
<reference evidence="2 3" key="1">
    <citation type="journal article" date="2019" name="Commun. Biol.">
        <title>The bagworm genome reveals a unique fibroin gene that provides high tensile strength.</title>
        <authorList>
            <person name="Kono N."/>
            <person name="Nakamura H."/>
            <person name="Ohtoshi R."/>
            <person name="Tomita M."/>
            <person name="Numata K."/>
            <person name="Arakawa K."/>
        </authorList>
    </citation>
    <scope>NUCLEOTIDE SEQUENCE [LARGE SCALE GENOMIC DNA]</scope>
</reference>
<dbReference type="EMBL" id="BGZK01000866">
    <property type="protein sequence ID" value="GBP63313.1"/>
    <property type="molecule type" value="Genomic_DNA"/>
</dbReference>
<sequence>MFRRQPKLYFTENGQTSRPVEICDALRGAPRVAGRGGRPPARPRVGRADGGDGGQNRRRPDQSFPITARADISSPLGFIKICQPVARRNSGNGCGNFPK</sequence>
<name>A0A4C1XJG3_EUMVA</name>
<organism evidence="2 3">
    <name type="scientific">Eumeta variegata</name>
    <name type="common">Bagworm moth</name>
    <name type="synonym">Eumeta japonica</name>
    <dbReference type="NCBI Taxonomy" id="151549"/>
    <lineage>
        <taxon>Eukaryota</taxon>
        <taxon>Metazoa</taxon>
        <taxon>Ecdysozoa</taxon>
        <taxon>Arthropoda</taxon>
        <taxon>Hexapoda</taxon>
        <taxon>Insecta</taxon>
        <taxon>Pterygota</taxon>
        <taxon>Neoptera</taxon>
        <taxon>Endopterygota</taxon>
        <taxon>Lepidoptera</taxon>
        <taxon>Glossata</taxon>
        <taxon>Ditrysia</taxon>
        <taxon>Tineoidea</taxon>
        <taxon>Psychidae</taxon>
        <taxon>Oiketicinae</taxon>
        <taxon>Eumeta</taxon>
    </lineage>
</organism>
<protein>
    <submittedName>
        <fullName evidence="2">Uncharacterized protein</fullName>
    </submittedName>
</protein>
<gene>
    <name evidence="2" type="ORF">EVAR_26627_1</name>
</gene>
<proteinExistence type="predicted"/>
<dbReference type="Proteomes" id="UP000299102">
    <property type="component" value="Unassembled WGS sequence"/>
</dbReference>
<evidence type="ECO:0000313" key="3">
    <source>
        <dbReference type="Proteomes" id="UP000299102"/>
    </source>
</evidence>
<evidence type="ECO:0000313" key="2">
    <source>
        <dbReference type="EMBL" id="GBP63313.1"/>
    </source>
</evidence>
<keyword evidence="3" id="KW-1185">Reference proteome</keyword>
<comment type="caution">
    <text evidence="2">The sequence shown here is derived from an EMBL/GenBank/DDBJ whole genome shotgun (WGS) entry which is preliminary data.</text>
</comment>
<feature type="region of interest" description="Disordered" evidence="1">
    <location>
        <begin position="30"/>
        <end position="69"/>
    </location>
</feature>